<proteinExistence type="predicted"/>
<comment type="caution">
    <text evidence="3">The sequence shown here is derived from an EMBL/GenBank/DDBJ whole genome shotgun (WGS) entry which is preliminary data.</text>
</comment>
<dbReference type="Pfam" id="PF13527">
    <property type="entry name" value="Acetyltransf_9"/>
    <property type="match status" value="1"/>
</dbReference>
<dbReference type="EMBL" id="BQNL01000001">
    <property type="protein sequence ID" value="GKH14494.1"/>
    <property type="molecule type" value="Genomic_DNA"/>
</dbReference>
<accession>A0A1Y3V338</accession>
<feature type="domain" description="N-acetyltransferase" evidence="1">
    <location>
        <begin position="6"/>
        <end position="143"/>
    </location>
</feature>
<dbReference type="Gene3D" id="3.40.630.30">
    <property type="match status" value="1"/>
</dbReference>
<dbReference type="Proteomes" id="UP000196329">
    <property type="component" value="Unassembled WGS sequence"/>
</dbReference>
<dbReference type="Proteomes" id="UP001055048">
    <property type="component" value="Unassembled WGS sequence"/>
</dbReference>
<dbReference type="CDD" id="cd04301">
    <property type="entry name" value="NAT_SF"/>
    <property type="match status" value="1"/>
</dbReference>
<protein>
    <submittedName>
        <fullName evidence="2">N-acetyltransferase</fullName>
    </submittedName>
</protein>
<evidence type="ECO:0000313" key="3">
    <source>
        <dbReference type="EMBL" id="OUN55474.1"/>
    </source>
</evidence>
<gene>
    <name evidence="3" type="ORF">B5G17_07100</name>
    <name evidence="2" type="ORF">CE91St12_27040</name>
</gene>
<reference evidence="3" key="2">
    <citation type="journal article" date="2018" name="BMC Genomics">
        <title>Whole genome sequencing and function prediction of 133 gut anaerobes isolated from chicken caecum in pure cultures.</title>
        <authorList>
            <person name="Medvecky M."/>
            <person name="Cejkova D."/>
            <person name="Polansky O."/>
            <person name="Karasova D."/>
            <person name="Kubasova T."/>
            <person name="Cizek A."/>
            <person name="Rychlik I."/>
        </authorList>
    </citation>
    <scope>NUCLEOTIDE SEQUENCE</scope>
    <source>
        <strain evidence="3">An67</strain>
    </source>
</reference>
<dbReference type="GO" id="GO:0016747">
    <property type="term" value="F:acyltransferase activity, transferring groups other than amino-acyl groups"/>
    <property type="evidence" value="ECO:0007669"/>
    <property type="project" value="InterPro"/>
</dbReference>
<evidence type="ECO:0000313" key="4">
    <source>
        <dbReference type="Proteomes" id="UP000196329"/>
    </source>
</evidence>
<dbReference type="RefSeq" id="WP_087332491.1">
    <property type="nucleotide sequence ID" value="NZ_BQNL01000001.1"/>
</dbReference>
<dbReference type="EMBL" id="NFHS01000003">
    <property type="protein sequence ID" value="OUN55474.1"/>
    <property type="molecule type" value="Genomic_DNA"/>
</dbReference>
<reference evidence="2" key="3">
    <citation type="submission" date="2022-01" db="EMBL/GenBank/DDBJ databases">
        <title>Novel bile acid biosynthetic pathways are enriched in the microbiome of centenarians.</title>
        <authorList>
            <person name="Sato Y."/>
            <person name="Atarashi K."/>
            <person name="Plichta R.D."/>
            <person name="Arai Y."/>
            <person name="Sasajima S."/>
            <person name="Kearney M.S."/>
            <person name="Suda W."/>
            <person name="Takeshita K."/>
            <person name="Sasaki T."/>
            <person name="Okamoto S."/>
            <person name="Skelly N.A."/>
            <person name="Okamura Y."/>
            <person name="Vlamakis H."/>
            <person name="Li Y."/>
            <person name="Tanoue T."/>
            <person name="Takei H."/>
            <person name="Nittono H."/>
            <person name="Narushima S."/>
            <person name="Irie J."/>
            <person name="Itoh H."/>
            <person name="Moriya K."/>
            <person name="Sugiura Y."/>
            <person name="Suematsu M."/>
            <person name="Moritoki N."/>
            <person name="Shibata S."/>
            <person name="Littman R.D."/>
            <person name="Fischbach A.M."/>
            <person name="Uwamino Y."/>
            <person name="Inoue T."/>
            <person name="Honda A."/>
            <person name="Hattori M."/>
            <person name="Murai T."/>
            <person name="Xavier J.R."/>
            <person name="Hirose N."/>
            <person name="Honda K."/>
        </authorList>
    </citation>
    <scope>NUCLEOTIDE SEQUENCE</scope>
    <source>
        <strain evidence="2">CE91-St12</strain>
    </source>
</reference>
<evidence type="ECO:0000259" key="1">
    <source>
        <dbReference type="PROSITE" id="PS51186"/>
    </source>
</evidence>
<dbReference type="AlphaFoldDB" id="A0A1Y3V338"/>
<dbReference type="InterPro" id="IPR000182">
    <property type="entry name" value="GNAT_dom"/>
</dbReference>
<reference evidence="4" key="1">
    <citation type="submission" date="2017-04" db="EMBL/GenBank/DDBJ databases">
        <title>Function of individual gut microbiota members based on whole genome sequencing of pure cultures obtained from chicken caecum.</title>
        <authorList>
            <person name="Medvecky M."/>
            <person name="Cejkova D."/>
            <person name="Polansky O."/>
            <person name="Karasova D."/>
            <person name="Kubasova T."/>
            <person name="Cizek A."/>
            <person name="Rychlik I."/>
        </authorList>
    </citation>
    <scope>NUCLEOTIDE SEQUENCE [LARGE SCALE GENOMIC DNA]</scope>
    <source>
        <strain evidence="4">An67</strain>
    </source>
</reference>
<organism evidence="3 4">
    <name type="scientific">Bacteroides uniformis</name>
    <dbReference type="NCBI Taxonomy" id="820"/>
    <lineage>
        <taxon>Bacteria</taxon>
        <taxon>Pseudomonadati</taxon>
        <taxon>Bacteroidota</taxon>
        <taxon>Bacteroidia</taxon>
        <taxon>Bacteroidales</taxon>
        <taxon>Bacteroidaceae</taxon>
        <taxon>Bacteroides</taxon>
    </lineage>
</organism>
<evidence type="ECO:0000313" key="2">
    <source>
        <dbReference type="EMBL" id="GKH14494.1"/>
    </source>
</evidence>
<name>A0A1Y3V338_BACUN</name>
<dbReference type="PROSITE" id="PS51186">
    <property type="entry name" value="GNAT"/>
    <property type="match status" value="1"/>
</dbReference>
<dbReference type="SUPFAM" id="SSF55729">
    <property type="entry name" value="Acyl-CoA N-acyltransferases (Nat)"/>
    <property type="match status" value="1"/>
</dbReference>
<dbReference type="InterPro" id="IPR016181">
    <property type="entry name" value="Acyl_CoA_acyltransferase"/>
</dbReference>
<sequence length="186" mass="21747">MTIKSFPYNDITEQDRQSLKQLFYLVWDDKDTKDIHPAEMNVISFCTMEGSEIISYAGVVSWPINVKDESFKMCGLSCVCTHPEYRKRGIGNFLVKKVTEWIIQCDRFDIGLFTCSQENTSFYEHIGLWDKCPHLVLKESNREGAYVSRQLQLNVFRLLISTKAKRYAELFENTTITLDFPEKKFI</sequence>